<evidence type="ECO:0000256" key="5">
    <source>
        <dbReference type="ARBA" id="ARBA00022801"/>
    </source>
</evidence>
<dbReference type="Gene3D" id="2.130.10.120">
    <property type="entry name" value="Prolyl oligopeptidase, N-terminal domain"/>
    <property type="match status" value="1"/>
</dbReference>
<dbReference type="SUPFAM" id="SSF53474">
    <property type="entry name" value="alpha/beta-Hydrolases"/>
    <property type="match status" value="1"/>
</dbReference>
<dbReference type="PROSITE" id="PS00708">
    <property type="entry name" value="PRO_ENDOPEP_SER"/>
    <property type="match status" value="1"/>
</dbReference>
<evidence type="ECO:0000259" key="10">
    <source>
        <dbReference type="Pfam" id="PF02897"/>
    </source>
</evidence>
<evidence type="ECO:0000256" key="1">
    <source>
        <dbReference type="ARBA" id="ARBA00001070"/>
    </source>
</evidence>
<feature type="domain" description="Peptidase S9 prolyl oligopeptidase catalytic" evidence="9">
    <location>
        <begin position="480"/>
        <end position="692"/>
    </location>
</feature>
<dbReference type="STRING" id="1702214.AL399_00615"/>
<comment type="similarity">
    <text evidence="2">Belongs to the peptidase S9A family.</text>
</comment>
<protein>
    <recommendedName>
        <fullName evidence="3">prolyl oligopeptidase</fullName>
        <ecNumber evidence="3">3.4.21.26</ecNumber>
    </recommendedName>
    <alternativeName>
        <fullName evidence="8">Proline-specific endopeptidase</fullName>
    </alternativeName>
</protein>
<dbReference type="InterPro" id="IPR051167">
    <property type="entry name" value="Prolyl_oligopep/macrocyclase"/>
</dbReference>
<comment type="function">
    <text evidence="7">Cleaves peptide bonds on the C-terminal side of prolyl residues within peptides that are up to approximately 30 amino acids long. Has an absolute requirement for an X-Pro bond in the trans configuration immediately preceding the Pro-Y scissible bond.</text>
</comment>
<dbReference type="InterPro" id="IPR002471">
    <property type="entry name" value="Pept_S9_AS"/>
</dbReference>
<organism evidence="11 12">
    <name type="scientific">Candidatus [Bacteroides] periocalifornicus</name>
    <dbReference type="NCBI Taxonomy" id="1702214"/>
    <lineage>
        <taxon>Bacteria</taxon>
        <taxon>Pseudomonadati</taxon>
        <taxon>Bacteroidota</taxon>
    </lineage>
</organism>
<comment type="caution">
    <text evidence="11">The sequence shown here is derived from an EMBL/GenBank/DDBJ whole genome shotgun (WGS) entry which is preliminary data.</text>
</comment>
<evidence type="ECO:0000313" key="11">
    <source>
        <dbReference type="EMBL" id="KQM09585.1"/>
    </source>
</evidence>
<evidence type="ECO:0000259" key="9">
    <source>
        <dbReference type="Pfam" id="PF00326"/>
    </source>
</evidence>
<dbReference type="PANTHER" id="PTHR42881">
    <property type="entry name" value="PROLYL ENDOPEPTIDASE"/>
    <property type="match status" value="1"/>
</dbReference>
<dbReference type="Pfam" id="PF02897">
    <property type="entry name" value="Peptidase_S9_N"/>
    <property type="match status" value="1"/>
</dbReference>
<keyword evidence="12" id="KW-1185">Reference proteome</keyword>
<proteinExistence type="inferred from homology"/>
<evidence type="ECO:0000256" key="3">
    <source>
        <dbReference type="ARBA" id="ARBA00011897"/>
    </source>
</evidence>
<dbReference type="EC" id="3.4.21.26" evidence="3"/>
<reference evidence="11" key="1">
    <citation type="submission" date="2015-08" db="EMBL/GenBank/DDBJ databases">
        <title>Candidatus Bacteriodes Periocalifornicus.</title>
        <authorList>
            <person name="McLean J.S."/>
            <person name="Kelley S."/>
        </authorList>
    </citation>
    <scope>NUCLEOTIDE SEQUENCE [LARGE SCALE GENOMIC DNA]</scope>
    <source>
        <strain evidence="11">12B</strain>
    </source>
</reference>
<evidence type="ECO:0000313" key="12">
    <source>
        <dbReference type="Proteomes" id="UP000054172"/>
    </source>
</evidence>
<dbReference type="EMBL" id="LIIK01000002">
    <property type="protein sequence ID" value="KQM09585.1"/>
    <property type="molecule type" value="Genomic_DNA"/>
</dbReference>
<keyword evidence="4" id="KW-0645">Protease</keyword>
<feature type="domain" description="Peptidase S9A N-terminal" evidence="10">
    <location>
        <begin position="21"/>
        <end position="418"/>
    </location>
</feature>
<dbReference type="InterPro" id="IPR023302">
    <property type="entry name" value="Pept_S9A_N"/>
</dbReference>
<evidence type="ECO:0000256" key="2">
    <source>
        <dbReference type="ARBA" id="ARBA00005228"/>
    </source>
</evidence>
<accession>A0A0Q4BBA7</accession>
<dbReference type="PATRIC" id="fig|1702214.3.peg.761"/>
<gene>
    <name evidence="11" type="ORF">AL399_00615</name>
</gene>
<dbReference type="Proteomes" id="UP000054172">
    <property type="component" value="Unassembled WGS sequence"/>
</dbReference>
<dbReference type="GO" id="GO:0006508">
    <property type="term" value="P:proteolysis"/>
    <property type="evidence" value="ECO:0007669"/>
    <property type="project" value="UniProtKB-KW"/>
</dbReference>
<dbReference type="SUPFAM" id="SSF50993">
    <property type="entry name" value="Peptidase/esterase 'gauge' domain"/>
    <property type="match status" value="1"/>
</dbReference>
<evidence type="ECO:0000256" key="4">
    <source>
        <dbReference type="ARBA" id="ARBA00022670"/>
    </source>
</evidence>
<dbReference type="Gene3D" id="3.40.50.1820">
    <property type="entry name" value="alpha/beta hydrolase"/>
    <property type="match status" value="1"/>
</dbReference>
<keyword evidence="5" id="KW-0378">Hydrolase</keyword>
<dbReference type="GO" id="GO:0005829">
    <property type="term" value="C:cytosol"/>
    <property type="evidence" value="ECO:0007669"/>
    <property type="project" value="TreeGrafter"/>
</dbReference>
<sequence>MAFGVLFSAVLTSCDSSLKYPETRKDEVADDYFGTQVLDPYRWLENDTAAEVREWVQKENAVTQKYLDRIPFRQSVRNRLEALMNYDVESTPWFTGKYYLFSKKSGLSNQSVLYIKDSLNGEARVLLDPNTFSADGTVALAGTSVSHDSKYIAYLVADGGSDWRTIYVMDLATGQKLADEIKWAKFTSIAWQGNGFYYSCYTAPVEGKELSVKNEFHKVYYHTLGQPQSSDRLVFENKEEPLRNFSALVTDDEKYLIVSETEGTDGISMWVKNLKVEKADFTHVTTGFDYDYSVIGNVGDDLYVYTNYKAPKYKLIRINMDRSDIGSWEDVLPEQKDVLSGATLAGGHLVATYMVDVASRMSVYSLQGELVRDIDLGVLGSAGYVSGRMEDDLAFFSYTSYTVPSVVYQYQVSTGEMKEIFRPKVDFDFDKYKVDRVFYKSHDGTEIPMFIVCRKDLQLNGKNPTLLYGYGGFNISLTPYFSSSRLAWLEQGGVYAVACIRGGGEYGERWHLAGTKLNKQNVFDDFIAAAEYLEAEKYTSPHYLAIQGGSNGGLLIGAVVNQKPELFGVAFPEVGVMDMLRYQHFTIGWAWAGDYGTSDDEQQFHNLYAYSPIHNIKPGSNYPAILVTTADHDDRVVPAHSFKYIATLQALQPHGAPKLIRVETRAGHGAGKPTSLIISELADIYSFAFYNMGVVPVY</sequence>
<dbReference type="PANTHER" id="PTHR42881:SF2">
    <property type="entry name" value="PROLYL ENDOPEPTIDASE"/>
    <property type="match status" value="1"/>
</dbReference>
<dbReference type="GO" id="GO:0070012">
    <property type="term" value="F:oligopeptidase activity"/>
    <property type="evidence" value="ECO:0007669"/>
    <property type="project" value="TreeGrafter"/>
</dbReference>
<dbReference type="AlphaFoldDB" id="A0A0Q4BBA7"/>
<dbReference type="PRINTS" id="PR00862">
    <property type="entry name" value="PROLIGOPTASE"/>
</dbReference>
<evidence type="ECO:0000256" key="8">
    <source>
        <dbReference type="ARBA" id="ARBA00081187"/>
    </source>
</evidence>
<name>A0A0Q4BBA7_9BACT</name>
<dbReference type="InterPro" id="IPR002470">
    <property type="entry name" value="Peptidase_S9A"/>
</dbReference>
<evidence type="ECO:0000256" key="6">
    <source>
        <dbReference type="ARBA" id="ARBA00022825"/>
    </source>
</evidence>
<dbReference type="Pfam" id="PF00326">
    <property type="entry name" value="Peptidase_S9"/>
    <property type="match status" value="1"/>
</dbReference>
<dbReference type="InterPro" id="IPR001375">
    <property type="entry name" value="Peptidase_S9_cat"/>
</dbReference>
<comment type="catalytic activity">
    <reaction evidence="1">
        <text>Hydrolysis of Pro-|-Xaa &gt;&gt; Ala-|-Xaa in oligopeptides.</text>
        <dbReference type="EC" id="3.4.21.26"/>
    </reaction>
</comment>
<dbReference type="GO" id="GO:0004252">
    <property type="term" value="F:serine-type endopeptidase activity"/>
    <property type="evidence" value="ECO:0007669"/>
    <property type="project" value="UniProtKB-EC"/>
</dbReference>
<evidence type="ECO:0000256" key="7">
    <source>
        <dbReference type="ARBA" id="ARBA00060121"/>
    </source>
</evidence>
<keyword evidence="6" id="KW-0720">Serine protease</keyword>
<dbReference type="InterPro" id="IPR029058">
    <property type="entry name" value="AB_hydrolase_fold"/>
</dbReference>
<dbReference type="FunFam" id="3.40.50.1820:FF:000005">
    <property type="entry name" value="Prolyl endopeptidase"/>
    <property type="match status" value="1"/>
</dbReference>